<proteinExistence type="predicted"/>
<reference evidence="1" key="2">
    <citation type="journal article" date="2015" name="Fish Shellfish Immunol.">
        <title>Early steps in the European eel (Anguilla anguilla)-Vibrio vulnificus interaction in the gills: Role of the RtxA13 toxin.</title>
        <authorList>
            <person name="Callol A."/>
            <person name="Pajuelo D."/>
            <person name="Ebbesson L."/>
            <person name="Teles M."/>
            <person name="MacKenzie S."/>
            <person name="Amaro C."/>
        </authorList>
    </citation>
    <scope>NUCLEOTIDE SEQUENCE</scope>
</reference>
<protein>
    <submittedName>
        <fullName evidence="1">Uncharacterized protein</fullName>
    </submittedName>
</protein>
<sequence>MLFYTFCWQVWKVQAFSSSDTLVEQFLSEVTAS</sequence>
<evidence type="ECO:0000313" key="1">
    <source>
        <dbReference type="EMBL" id="JAH74803.1"/>
    </source>
</evidence>
<reference evidence="1" key="1">
    <citation type="submission" date="2014-11" db="EMBL/GenBank/DDBJ databases">
        <authorList>
            <person name="Amaro Gonzalez C."/>
        </authorList>
    </citation>
    <scope>NUCLEOTIDE SEQUENCE</scope>
</reference>
<organism evidence="1">
    <name type="scientific">Anguilla anguilla</name>
    <name type="common">European freshwater eel</name>
    <name type="synonym">Muraena anguilla</name>
    <dbReference type="NCBI Taxonomy" id="7936"/>
    <lineage>
        <taxon>Eukaryota</taxon>
        <taxon>Metazoa</taxon>
        <taxon>Chordata</taxon>
        <taxon>Craniata</taxon>
        <taxon>Vertebrata</taxon>
        <taxon>Euteleostomi</taxon>
        <taxon>Actinopterygii</taxon>
        <taxon>Neopterygii</taxon>
        <taxon>Teleostei</taxon>
        <taxon>Anguilliformes</taxon>
        <taxon>Anguillidae</taxon>
        <taxon>Anguilla</taxon>
    </lineage>
</organism>
<dbReference type="EMBL" id="GBXM01033774">
    <property type="protein sequence ID" value="JAH74803.1"/>
    <property type="molecule type" value="Transcribed_RNA"/>
</dbReference>
<accession>A0A0E9VC90</accession>
<name>A0A0E9VC90_ANGAN</name>
<dbReference type="AlphaFoldDB" id="A0A0E9VC90"/>